<dbReference type="InterPro" id="IPR007569">
    <property type="entry name" value="DUF559"/>
</dbReference>
<evidence type="ECO:0000313" key="3">
    <source>
        <dbReference type="Proteomes" id="UP001442841"/>
    </source>
</evidence>
<organism evidence="2 3">
    <name type="scientific">Ammonicoccus fulvus</name>
    <dbReference type="NCBI Taxonomy" id="3138240"/>
    <lineage>
        <taxon>Bacteria</taxon>
        <taxon>Bacillati</taxon>
        <taxon>Actinomycetota</taxon>
        <taxon>Actinomycetes</taxon>
        <taxon>Propionibacteriales</taxon>
        <taxon>Propionibacteriaceae</taxon>
        <taxon>Ammonicoccus</taxon>
    </lineage>
</organism>
<dbReference type="EMBL" id="CP154795">
    <property type="protein sequence ID" value="XAN06732.1"/>
    <property type="molecule type" value="Genomic_DNA"/>
</dbReference>
<keyword evidence="3" id="KW-1185">Reference proteome</keyword>
<dbReference type="SUPFAM" id="SSF52980">
    <property type="entry name" value="Restriction endonuclease-like"/>
    <property type="match status" value="1"/>
</dbReference>
<dbReference type="Gene3D" id="3.40.960.10">
    <property type="entry name" value="VSR Endonuclease"/>
    <property type="match status" value="1"/>
</dbReference>
<reference evidence="2 3" key="1">
    <citation type="submission" date="2024-04" db="EMBL/GenBank/DDBJ databases">
        <title>Isolation of an actinomycete strain from pig manure.</title>
        <authorList>
            <person name="Gong T."/>
            <person name="Yu Z."/>
            <person name="An M."/>
            <person name="Wei C."/>
            <person name="Yang W."/>
            <person name="Liu L."/>
        </authorList>
    </citation>
    <scope>NUCLEOTIDE SEQUENCE [LARGE SCALE GENOMIC DNA]</scope>
    <source>
        <strain evidence="2 3">ZF39</strain>
    </source>
</reference>
<dbReference type="Proteomes" id="UP001442841">
    <property type="component" value="Chromosome"/>
</dbReference>
<feature type="domain" description="DUF559" evidence="1">
    <location>
        <begin position="203"/>
        <end position="265"/>
    </location>
</feature>
<proteinExistence type="predicted"/>
<dbReference type="InterPro" id="IPR011335">
    <property type="entry name" value="Restrct_endonuc-II-like"/>
</dbReference>
<dbReference type="Pfam" id="PF04480">
    <property type="entry name" value="DUF559"/>
    <property type="match status" value="1"/>
</dbReference>
<name>A0ABZ3FMT3_9ACTN</name>
<evidence type="ECO:0000313" key="2">
    <source>
        <dbReference type="EMBL" id="XAN06732.1"/>
    </source>
</evidence>
<evidence type="ECO:0000259" key="1">
    <source>
        <dbReference type="Pfam" id="PF04480"/>
    </source>
</evidence>
<dbReference type="RefSeq" id="WP_425308161.1">
    <property type="nucleotide sequence ID" value="NZ_CP154795.1"/>
</dbReference>
<gene>
    <name evidence="2" type="ORF">AADG42_05220</name>
</gene>
<accession>A0ABZ3FMT3</accession>
<sequence length="288" mass="31770">MTPFSGPFTVAQARSAGLPQAKMHGSDYVRLFHGIYAPAGAIDLRVRCEAARLLLPDDAVATGLTALRLRGLDLGTDLPVTFVTRQSVRMRHGGINLRTVAELPRHRGWIAERSEACAFLLDSEPLVPAVTAVDRALHRGMVTRSDILAAPLTTRARRAFAHVAVGAHSPRESKLRLALTLAGLPRPETQGRIEADGKLVAQVDLLYRHFRVALEYEGGQHLTDPEQWQKDITRYADLVRLGFTVVRVTAERMRKPDEVVNEVFRGLVDHGYPGPAPRFNPSWWAAVG</sequence>
<protein>
    <submittedName>
        <fullName evidence="2">DUF559 domain-containing protein</fullName>
    </submittedName>
</protein>